<dbReference type="SUPFAM" id="SSF48230">
    <property type="entry name" value="Chondroitin AC/alginate lyase"/>
    <property type="match status" value="1"/>
</dbReference>
<dbReference type="GO" id="GO:0016829">
    <property type="term" value="F:lyase activity"/>
    <property type="evidence" value="ECO:0007669"/>
    <property type="project" value="UniProtKB-KW"/>
</dbReference>
<dbReference type="STRING" id="1121013.GCA_000426365_01256"/>
<dbReference type="OrthoDB" id="9763014at2"/>
<dbReference type="eggNOG" id="COG5360">
    <property type="taxonomic scope" value="Bacteria"/>
</dbReference>
<dbReference type="Pfam" id="PF07940">
    <property type="entry name" value="Hepar_II_III_C"/>
    <property type="match status" value="1"/>
</dbReference>
<dbReference type="Gene3D" id="1.50.10.100">
    <property type="entry name" value="Chondroitin AC/alginate lyase"/>
    <property type="match status" value="1"/>
</dbReference>
<dbReference type="EMBL" id="AWXU01000005">
    <property type="protein sequence ID" value="KFN51442.1"/>
    <property type="molecule type" value="Genomic_DNA"/>
</dbReference>
<evidence type="ECO:0000256" key="4">
    <source>
        <dbReference type="ARBA" id="ARBA00023239"/>
    </source>
</evidence>
<keyword evidence="2" id="KW-0732">Signal</keyword>
<proteinExistence type="predicted"/>
<dbReference type="AlphaFoldDB" id="A0A091BIX9"/>
<dbReference type="InterPro" id="IPR012480">
    <property type="entry name" value="Hepar_II_III_C"/>
</dbReference>
<evidence type="ECO:0000256" key="2">
    <source>
        <dbReference type="ARBA" id="ARBA00022729"/>
    </source>
</evidence>
<sequence>MSRYWHTLRWLKPVQIYGRAWFRLARPRPDQSPPPALRIPATHWQRCARAASMTGPRRLRFLGVERELAGPGDWNRADWPKLWLYNAHYFDDLAADDADARAGWHRELMRRWIAENPPPAGNGWEPYPASLRIVNWIKWALAVEALAPEAVHSLAVQARFLRRRLEIHLLGNHLWANAKGLLFAGAFFSGDEAAGWLRKGAAILRHELDEQILADGGHFERSPMYHAILLEDVLDLLQLDRAFPGALPVDLVATLAAAAPRMLRWLRVMSHPDGEIAFFNDAAFGIAPRLAELQAYAAALGIAFDTAPLAEIEALPDSGYVRLQAGPAVLIADIAPVGPDYIPGHAHADTLSFELSLHGRRALVNGGISTYDAGPLRHRQRRTAAHNTVTVDGADSSEVWGAFRVARRARPFDVAWRREGDTLVVHGAHDGYRRLPGRVYHARTWRLDEHGLEVRDALTGRFSGATARFRFAPTDPPPLTWSSSAPAAIEAGAWYPRFGAESSCEVLTVHGDGPAFATQFAWTRQ</sequence>
<protein>
    <submittedName>
        <fullName evidence="7">Uncharacterized protein</fullName>
    </submittedName>
</protein>
<dbReference type="InterPro" id="IPR031680">
    <property type="entry name" value="Hepar_II_III_N"/>
</dbReference>
<organism evidence="7 8">
    <name type="scientific">Arenimonas composti TR7-09 = DSM 18010</name>
    <dbReference type="NCBI Taxonomy" id="1121013"/>
    <lineage>
        <taxon>Bacteria</taxon>
        <taxon>Pseudomonadati</taxon>
        <taxon>Pseudomonadota</taxon>
        <taxon>Gammaproteobacteria</taxon>
        <taxon>Lysobacterales</taxon>
        <taxon>Lysobacteraceae</taxon>
        <taxon>Arenimonas</taxon>
    </lineage>
</organism>
<reference evidence="7 8" key="1">
    <citation type="submission" date="2013-09" db="EMBL/GenBank/DDBJ databases">
        <title>Genome sequencing of Arenimonas composti.</title>
        <authorList>
            <person name="Chen F."/>
            <person name="Wang G."/>
        </authorList>
    </citation>
    <scope>NUCLEOTIDE SEQUENCE [LARGE SCALE GENOMIC DNA]</scope>
    <source>
        <strain evidence="7 8">TR7-09</strain>
    </source>
</reference>
<feature type="domain" description="Heparinase II/III-like C-terminal" evidence="5">
    <location>
        <begin position="309"/>
        <end position="473"/>
    </location>
</feature>
<dbReference type="GO" id="GO:0042597">
    <property type="term" value="C:periplasmic space"/>
    <property type="evidence" value="ECO:0007669"/>
    <property type="project" value="UniProtKB-SubCell"/>
</dbReference>
<dbReference type="PANTHER" id="PTHR39210">
    <property type="entry name" value="HEPARIN-SULFATE LYASE"/>
    <property type="match status" value="1"/>
</dbReference>
<dbReference type="PANTHER" id="PTHR39210:SF1">
    <property type="entry name" value="HEPARIN-SULFATE LYASE"/>
    <property type="match status" value="1"/>
</dbReference>
<evidence type="ECO:0000313" key="7">
    <source>
        <dbReference type="EMBL" id="KFN51442.1"/>
    </source>
</evidence>
<evidence type="ECO:0000259" key="5">
    <source>
        <dbReference type="Pfam" id="PF07940"/>
    </source>
</evidence>
<evidence type="ECO:0000256" key="1">
    <source>
        <dbReference type="ARBA" id="ARBA00004418"/>
    </source>
</evidence>
<keyword evidence="8" id="KW-1185">Reference proteome</keyword>
<dbReference type="InterPro" id="IPR008929">
    <property type="entry name" value="Chondroitin_lyas"/>
</dbReference>
<dbReference type="Gene3D" id="2.70.98.70">
    <property type="match status" value="1"/>
</dbReference>
<evidence type="ECO:0000313" key="8">
    <source>
        <dbReference type="Proteomes" id="UP000029391"/>
    </source>
</evidence>
<evidence type="ECO:0000259" key="6">
    <source>
        <dbReference type="Pfam" id="PF16889"/>
    </source>
</evidence>
<gene>
    <name evidence="7" type="ORF">P873_02600</name>
</gene>
<comment type="subcellular location">
    <subcellularLocation>
        <location evidence="1">Periplasm</location>
    </subcellularLocation>
</comment>
<accession>A0A091BIX9</accession>
<evidence type="ECO:0000256" key="3">
    <source>
        <dbReference type="ARBA" id="ARBA00022764"/>
    </source>
</evidence>
<keyword evidence="4" id="KW-0456">Lyase</keyword>
<keyword evidence="3" id="KW-0574">Periplasm</keyword>
<dbReference type="Proteomes" id="UP000029391">
    <property type="component" value="Unassembled WGS sequence"/>
</dbReference>
<name>A0A091BIX9_9GAMM</name>
<dbReference type="Pfam" id="PF16889">
    <property type="entry name" value="Hepar_II_III_N"/>
    <property type="match status" value="1"/>
</dbReference>
<feature type="domain" description="Heparin-sulfate lyase N-terminal" evidence="6">
    <location>
        <begin position="110"/>
        <end position="283"/>
    </location>
</feature>
<comment type="caution">
    <text evidence="7">The sequence shown here is derived from an EMBL/GenBank/DDBJ whole genome shotgun (WGS) entry which is preliminary data.</text>
</comment>